<evidence type="ECO:0000313" key="3">
    <source>
        <dbReference type="Proteomes" id="UP001551210"/>
    </source>
</evidence>
<comment type="caution">
    <text evidence="2">The sequence shown here is derived from an EMBL/GenBank/DDBJ whole genome shotgun (WGS) entry which is preliminary data.</text>
</comment>
<dbReference type="Proteomes" id="UP001551210">
    <property type="component" value="Unassembled WGS sequence"/>
</dbReference>
<keyword evidence="3" id="KW-1185">Reference proteome</keyword>
<gene>
    <name evidence="2" type="ORF">AB0A76_14585</name>
</gene>
<feature type="transmembrane region" description="Helical" evidence="1">
    <location>
        <begin position="272"/>
        <end position="290"/>
    </location>
</feature>
<feature type="transmembrane region" description="Helical" evidence="1">
    <location>
        <begin position="210"/>
        <end position="228"/>
    </location>
</feature>
<dbReference type="RefSeq" id="WP_359207358.1">
    <property type="nucleotide sequence ID" value="NZ_JBEZAM010000015.1"/>
</dbReference>
<feature type="transmembrane region" description="Helical" evidence="1">
    <location>
        <begin position="100"/>
        <end position="118"/>
    </location>
</feature>
<protein>
    <submittedName>
        <fullName evidence="2">ABC transporter permease</fullName>
    </submittedName>
</protein>
<reference evidence="2 3" key="1">
    <citation type="submission" date="2024-06" db="EMBL/GenBank/DDBJ databases">
        <title>The Natural Products Discovery Center: Release of the First 8490 Sequenced Strains for Exploring Actinobacteria Biosynthetic Diversity.</title>
        <authorList>
            <person name="Kalkreuter E."/>
            <person name="Kautsar S.A."/>
            <person name="Yang D."/>
            <person name="Bader C.D."/>
            <person name="Teijaro C.N."/>
            <person name="Fluegel L."/>
            <person name="Davis C.M."/>
            <person name="Simpson J.R."/>
            <person name="Lauterbach L."/>
            <person name="Steele A.D."/>
            <person name="Gui C."/>
            <person name="Meng S."/>
            <person name="Li G."/>
            <person name="Viehrig K."/>
            <person name="Ye F."/>
            <person name="Su P."/>
            <person name="Kiefer A.F."/>
            <person name="Nichols A."/>
            <person name="Cepeda A.J."/>
            <person name="Yan W."/>
            <person name="Fan B."/>
            <person name="Jiang Y."/>
            <person name="Adhikari A."/>
            <person name="Zheng C.-J."/>
            <person name="Schuster L."/>
            <person name="Cowan T.M."/>
            <person name="Smanski M.J."/>
            <person name="Chevrette M.G."/>
            <person name="De Carvalho L.P.S."/>
            <person name="Shen B."/>
        </authorList>
    </citation>
    <scope>NUCLEOTIDE SEQUENCE [LARGE SCALE GENOMIC DNA]</scope>
    <source>
        <strain evidence="2 3">NPDC045705</strain>
    </source>
</reference>
<organism evidence="2 3">
    <name type="scientific">Streptomyces exfoliatus</name>
    <name type="common">Streptomyces hydrogenans</name>
    <dbReference type="NCBI Taxonomy" id="1905"/>
    <lineage>
        <taxon>Bacteria</taxon>
        <taxon>Bacillati</taxon>
        <taxon>Actinomycetota</taxon>
        <taxon>Actinomycetes</taxon>
        <taxon>Kitasatosporales</taxon>
        <taxon>Streptomycetaceae</taxon>
        <taxon>Streptomyces</taxon>
    </lineage>
</organism>
<keyword evidence="1" id="KW-0472">Membrane</keyword>
<keyword evidence="1" id="KW-1133">Transmembrane helix</keyword>
<feature type="transmembrane region" description="Helical" evidence="1">
    <location>
        <begin position="139"/>
        <end position="162"/>
    </location>
</feature>
<sequence length="295" mass="31189">MTAVPGEAPARLPARLPVPAAVRFRHLLAAEWIKLWSLRSASWVLGVGALTVIGINVNSAASNADRLAHQAQQPPEPPMRGAGRPEFLFDPLHTAFVDPAWQLFMIIAAAVGAIVVFGEYTSGLIRTTFAAVPDRRAVIAAKVTVVSAVMLALGTLVSGTSFGVTQMLLREHGGLSLDDPGALRAVVAGALLAPLCALVGMAVGAAVRHAAGSVVTVVGLLLLLPALFQGDRYRWVKEIGNAMPLSAWQRLVTNPERAHDLGRYPLTVTEAWIVYGAWTAAAVAVAVLVVRRRDV</sequence>
<accession>A0ABV3CWV5</accession>
<name>A0ABV3CWV5_STREX</name>
<evidence type="ECO:0000313" key="2">
    <source>
        <dbReference type="EMBL" id="MEU7294416.1"/>
    </source>
</evidence>
<dbReference type="EMBL" id="JBEZAM010000015">
    <property type="protein sequence ID" value="MEU7294416.1"/>
    <property type="molecule type" value="Genomic_DNA"/>
</dbReference>
<feature type="transmembrane region" description="Helical" evidence="1">
    <location>
        <begin position="182"/>
        <end position="203"/>
    </location>
</feature>
<keyword evidence="1" id="KW-0812">Transmembrane</keyword>
<evidence type="ECO:0000256" key="1">
    <source>
        <dbReference type="SAM" id="Phobius"/>
    </source>
</evidence>
<proteinExistence type="predicted"/>